<evidence type="ECO:0000259" key="6">
    <source>
        <dbReference type="PROSITE" id="PS50234"/>
    </source>
</evidence>
<dbReference type="SUPFAM" id="SSF53300">
    <property type="entry name" value="vWA-like"/>
    <property type="match status" value="1"/>
</dbReference>
<keyword evidence="4" id="KW-0812">Transmembrane</keyword>
<keyword evidence="2" id="KW-0964">Secreted</keyword>
<feature type="chain" id="PRO_5011690858" evidence="5">
    <location>
        <begin position="26"/>
        <end position="362"/>
    </location>
</feature>
<evidence type="ECO:0000313" key="7">
    <source>
        <dbReference type="EMBL" id="SDZ72903.1"/>
    </source>
</evidence>
<dbReference type="InterPro" id="IPR002035">
    <property type="entry name" value="VWF_A"/>
</dbReference>
<evidence type="ECO:0000256" key="5">
    <source>
        <dbReference type="SAM" id="SignalP"/>
    </source>
</evidence>
<dbReference type="EMBL" id="FNQM01000001">
    <property type="protein sequence ID" value="SDZ72903.1"/>
    <property type="molecule type" value="Genomic_DNA"/>
</dbReference>
<dbReference type="Gene3D" id="3.40.50.410">
    <property type="entry name" value="von Willebrand factor, type A domain"/>
    <property type="match status" value="1"/>
</dbReference>
<dbReference type="RefSeq" id="WP_093247449.1">
    <property type="nucleotide sequence ID" value="NZ_FNQM01000001.1"/>
</dbReference>
<feature type="domain" description="VWFA" evidence="6">
    <location>
        <begin position="62"/>
        <end position="207"/>
    </location>
</feature>
<reference evidence="7 8" key="1">
    <citation type="submission" date="2016-10" db="EMBL/GenBank/DDBJ databases">
        <authorList>
            <person name="de Groot N.N."/>
        </authorList>
    </citation>
    <scope>NUCLEOTIDE SEQUENCE [LARGE SCALE GENOMIC DNA]</scope>
    <source>
        <strain evidence="7 8">DSM 15345</strain>
    </source>
</reference>
<name>A0A1H3VDM1_9RHOB</name>
<comment type="subcellular location">
    <subcellularLocation>
        <location evidence="1">Secreted</location>
    </subcellularLocation>
</comment>
<evidence type="ECO:0000256" key="3">
    <source>
        <dbReference type="ARBA" id="ARBA00022729"/>
    </source>
</evidence>
<accession>A0A1H3VDM1</accession>
<dbReference type="AlphaFoldDB" id="A0A1H3VDM1"/>
<dbReference type="OrthoDB" id="9805121at2"/>
<evidence type="ECO:0000256" key="4">
    <source>
        <dbReference type="SAM" id="Phobius"/>
    </source>
</evidence>
<dbReference type="InterPro" id="IPR036465">
    <property type="entry name" value="vWFA_dom_sf"/>
</dbReference>
<dbReference type="PROSITE" id="PS50234">
    <property type="entry name" value="VWFA"/>
    <property type="match status" value="1"/>
</dbReference>
<evidence type="ECO:0000256" key="2">
    <source>
        <dbReference type="ARBA" id="ARBA00022525"/>
    </source>
</evidence>
<dbReference type="Pfam" id="PF25106">
    <property type="entry name" value="VWA_4"/>
    <property type="match status" value="1"/>
</dbReference>
<keyword evidence="8" id="KW-1185">Reference proteome</keyword>
<gene>
    <name evidence="7" type="ORF">SAMN05444370_1013</name>
</gene>
<dbReference type="Proteomes" id="UP000198703">
    <property type="component" value="Unassembled WGS sequence"/>
</dbReference>
<proteinExistence type="predicted"/>
<organism evidence="7 8">
    <name type="scientific">Rubrimonas cliftonensis</name>
    <dbReference type="NCBI Taxonomy" id="89524"/>
    <lineage>
        <taxon>Bacteria</taxon>
        <taxon>Pseudomonadati</taxon>
        <taxon>Pseudomonadota</taxon>
        <taxon>Alphaproteobacteria</taxon>
        <taxon>Rhodobacterales</taxon>
        <taxon>Paracoccaceae</taxon>
        <taxon>Rubrimonas</taxon>
    </lineage>
</organism>
<evidence type="ECO:0000313" key="8">
    <source>
        <dbReference type="Proteomes" id="UP000198703"/>
    </source>
</evidence>
<keyword evidence="3 5" id="KW-0732">Signal</keyword>
<keyword evidence="4" id="KW-0472">Membrane</keyword>
<dbReference type="SMART" id="SM00327">
    <property type="entry name" value="VWA"/>
    <property type="match status" value="1"/>
</dbReference>
<dbReference type="InterPro" id="IPR056861">
    <property type="entry name" value="HMCN1-like_VWA"/>
</dbReference>
<feature type="signal peptide" evidence="5">
    <location>
        <begin position="1"/>
        <end position="25"/>
    </location>
</feature>
<keyword evidence="4" id="KW-1133">Transmembrane helix</keyword>
<evidence type="ECO:0000256" key="1">
    <source>
        <dbReference type="ARBA" id="ARBA00004613"/>
    </source>
</evidence>
<sequence length="362" mass="37107">MNWVYNLRTSLVTSVFVCMAGVASADSITPLTFSADLAVGESATISKTVVVNEGAPTDALVDVHFLIDTSGSMSGEINAAKAAAAELFDGLKASFGDVAAGVGVFSEGSFLPPDGPLNGRSINQDLTTDTTTFTGAVNNVSLGNPDGGFDRPESGYTAIAQAGSNVSWRAGSNRFMFVFTDADGKGDSVGALAALADEDIDLIVLAYRRTDIQQSTYGNILGADVFGSTTSAEAIIDDVTAGITAGFADYTSVTVGDLDGGLPNIAVSTVCTSADTGACVGAEAVGVFDRSTERTFTFDVTFTRIAAGSTTFDTFALVDGGIVAREFDSFPDSAAVIPVPAALPLLASAFCGFALFRRKRAA</sequence>
<protein>
    <submittedName>
        <fullName evidence="7">VPLPA-CTERM protein sorting domain-containing protein</fullName>
    </submittedName>
</protein>
<dbReference type="STRING" id="89524.SAMN05444370_1013"/>
<feature type="transmembrane region" description="Helical" evidence="4">
    <location>
        <begin position="335"/>
        <end position="356"/>
    </location>
</feature>